<name>A0A239P1D7_9ACTN</name>
<keyword evidence="6" id="KW-1185">Reference proteome</keyword>
<evidence type="ECO:0000256" key="1">
    <source>
        <dbReference type="ARBA" id="ARBA00001933"/>
    </source>
</evidence>
<reference evidence="5 6" key="1">
    <citation type="submission" date="2017-06" db="EMBL/GenBank/DDBJ databases">
        <authorList>
            <person name="Kim H.J."/>
            <person name="Triplett B.A."/>
        </authorList>
    </citation>
    <scope>NUCLEOTIDE SEQUENCE [LARGE SCALE GENOMIC DNA]</scope>
    <source>
        <strain evidence="5 6">CGMCC 4.5593</strain>
    </source>
</reference>
<evidence type="ECO:0000256" key="2">
    <source>
        <dbReference type="ARBA" id="ARBA00007103"/>
    </source>
</evidence>
<dbReference type="SUPFAM" id="SSF53686">
    <property type="entry name" value="Tryptophan synthase beta subunit-like PLP-dependent enzymes"/>
    <property type="match status" value="1"/>
</dbReference>
<dbReference type="EMBL" id="FZPH01000012">
    <property type="protein sequence ID" value="SNT60951.1"/>
    <property type="molecule type" value="Genomic_DNA"/>
</dbReference>
<comment type="similarity">
    <text evidence="2">Belongs to the cysteine synthase/cystathionine beta-synthase family.</text>
</comment>
<dbReference type="CDD" id="cd01561">
    <property type="entry name" value="CBS_like"/>
    <property type="match status" value="1"/>
</dbReference>
<dbReference type="InterPro" id="IPR001216">
    <property type="entry name" value="P-phosphate_BS"/>
</dbReference>
<organism evidence="5 6">
    <name type="scientific">Asanoa hainanensis</name>
    <dbReference type="NCBI Taxonomy" id="560556"/>
    <lineage>
        <taxon>Bacteria</taxon>
        <taxon>Bacillati</taxon>
        <taxon>Actinomycetota</taxon>
        <taxon>Actinomycetes</taxon>
        <taxon>Micromonosporales</taxon>
        <taxon>Micromonosporaceae</taxon>
        <taxon>Asanoa</taxon>
    </lineage>
</organism>
<dbReference type="GO" id="GO:0016765">
    <property type="term" value="F:transferase activity, transferring alkyl or aryl (other than methyl) groups"/>
    <property type="evidence" value="ECO:0007669"/>
    <property type="project" value="UniProtKB-ARBA"/>
</dbReference>
<gene>
    <name evidence="5" type="ORF">SAMN05421812_112257</name>
</gene>
<evidence type="ECO:0000313" key="5">
    <source>
        <dbReference type="EMBL" id="SNT60951.1"/>
    </source>
</evidence>
<dbReference type="Proteomes" id="UP000198362">
    <property type="component" value="Unassembled WGS sequence"/>
</dbReference>
<comment type="cofactor">
    <cofactor evidence="1">
        <name>pyridoxal 5'-phosphate</name>
        <dbReference type="ChEBI" id="CHEBI:597326"/>
    </cofactor>
</comment>
<accession>A0A239P1D7</accession>
<dbReference type="InterPro" id="IPR001926">
    <property type="entry name" value="TrpB-like_PALP"/>
</dbReference>
<dbReference type="RefSeq" id="WP_089253409.1">
    <property type="nucleotide sequence ID" value="NZ_FZPH01000012.1"/>
</dbReference>
<protein>
    <submittedName>
        <fullName evidence="5">Cystathionine beta-synthase</fullName>
    </submittedName>
</protein>
<keyword evidence="3" id="KW-0663">Pyridoxal phosphate</keyword>
<dbReference type="PANTHER" id="PTHR10314">
    <property type="entry name" value="CYSTATHIONINE BETA-SYNTHASE"/>
    <property type="match status" value="1"/>
</dbReference>
<feature type="domain" description="Tryptophan synthase beta chain-like PALP" evidence="4">
    <location>
        <begin position="9"/>
        <end position="298"/>
    </location>
</feature>
<dbReference type="OrthoDB" id="9805733at2"/>
<dbReference type="InterPro" id="IPR050214">
    <property type="entry name" value="Cys_Synth/Cystath_Beta-Synth"/>
</dbReference>
<dbReference type="AlphaFoldDB" id="A0A239P1D7"/>
<dbReference type="FunFam" id="3.40.50.1100:FF:000118">
    <property type="entry name" value="Related to CYS4-cystathionine beta-synthase"/>
    <property type="match status" value="1"/>
</dbReference>
<dbReference type="Pfam" id="PF00291">
    <property type="entry name" value="PALP"/>
    <property type="match status" value="1"/>
</dbReference>
<evidence type="ECO:0000259" key="4">
    <source>
        <dbReference type="Pfam" id="PF00291"/>
    </source>
</evidence>
<evidence type="ECO:0000313" key="6">
    <source>
        <dbReference type="Proteomes" id="UP000198362"/>
    </source>
</evidence>
<dbReference type="InterPro" id="IPR036052">
    <property type="entry name" value="TrpB-like_PALP_sf"/>
</dbReference>
<dbReference type="Gene3D" id="3.40.50.1100">
    <property type="match status" value="2"/>
</dbReference>
<sequence>MHYQNSLLELIGNTPLVRLKRVAAGLPATVLAKVEYLNPGGSVKDRIAVRMVEAAEADGRLRPGGTIIEPTSGNTGVGLAIVAQEKGYRCLFTCPDKVAADKIRVLRAYGATVVICPATVPVDDPRSYRSVAARLERETQGAVLLDQYSHPENPRSHYLGTGPELWRQTDGRITHFVAGIGTGGTISGAGAYLKKVSHGRVRIIGADPEGSIYSDPEGPVRPYLLEGVGQPQLPRSYDPTVPDEIIRVSDHEAITMTRRLAREEALLTGGSCGMAAVAALRVAERLTPDDLVVVLLPDSGRGYLAKIFDDQWVARLGLFDDPADTGPRLRELLPLSVERPRAIVLQPEVSLLRAATLLDHYPGGTHIVVTAGAPPLRLAEVVGLVAAHTLRDALTDPRRSAIDPISSVATVRPHVGAGQSASAAACHLDAHDAAVVIERGFVCGVVTGDELDDLTRADTARTSRETALETT</sequence>
<dbReference type="FunFam" id="3.40.50.1100:FF:000003">
    <property type="entry name" value="Cystathionine beta-synthase"/>
    <property type="match status" value="1"/>
</dbReference>
<dbReference type="GO" id="GO:0006535">
    <property type="term" value="P:cysteine biosynthetic process from serine"/>
    <property type="evidence" value="ECO:0007669"/>
    <property type="project" value="InterPro"/>
</dbReference>
<proteinExistence type="inferred from homology"/>
<dbReference type="PROSITE" id="PS00901">
    <property type="entry name" value="CYS_SYNTHASE"/>
    <property type="match status" value="1"/>
</dbReference>
<evidence type="ECO:0000256" key="3">
    <source>
        <dbReference type="ARBA" id="ARBA00022898"/>
    </source>
</evidence>